<dbReference type="EMBL" id="JAUOPJ010000003">
    <property type="protein sequence ID" value="MDO6456406.1"/>
    <property type="molecule type" value="Genomic_DNA"/>
</dbReference>
<evidence type="ECO:0000313" key="1">
    <source>
        <dbReference type="EMBL" id="MDO6456406.1"/>
    </source>
</evidence>
<organism evidence="2 3">
    <name type="scientific">Celeribacter halophilus</name>
    <dbReference type="NCBI Taxonomy" id="576117"/>
    <lineage>
        <taxon>Bacteria</taxon>
        <taxon>Pseudomonadati</taxon>
        <taxon>Pseudomonadota</taxon>
        <taxon>Alphaproteobacteria</taxon>
        <taxon>Rhodobacterales</taxon>
        <taxon>Roseobacteraceae</taxon>
        <taxon>Celeribacter</taxon>
    </lineage>
</organism>
<evidence type="ECO:0000313" key="2">
    <source>
        <dbReference type="EMBL" id="SFJ90102.1"/>
    </source>
</evidence>
<proteinExistence type="predicted"/>
<sequence>MTRHIADTSHRNAGSSRLVHYIAQERAAGRSRVWTQMDRARKGPKDASRVKQFLRIDRGLTA</sequence>
<reference evidence="1" key="2">
    <citation type="submission" date="2023-07" db="EMBL/GenBank/DDBJ databases">
        <title>Genome content predicts the carbon catabolic preferences of heterotrophic bacteria.</title>
        <authorList>
            <person name="Gralka M."/>
        </authorList>
    </citation>
    <scope>NUCLEOTIDE SEQUENCE</scope>
    <source>
        <strain evidence="1">I2M02</strain>
    </source>
</reference>
<gene>
    <name evidence="1" type="ORF">Q4494_04885</name>
    <name evidence="2" type="ORF">SAMN04488138_113109</name>
</gene>
<dbReference type="Proteomes" id="UP000183299">
    <property type="component" value="Unassembled WGS sequence"/>
</dbReference>
<keyword evidence="3" id="KW-1185">Reference proteome</keyword>
<accession>A0A1I3V4R7</accession>
<dbReference type="GeneID" id="98666208"/>
<name>A0A1I3V4R7_9RHOB</name>
<dbReference type="OrthoDB" id="7874235at2"/>
<reference evidence="2 3" key="1">
    <citation type="submission" date="2016-10" db="EMBL/GenBank/DDBJ databases">
        <authorList>
            <person name="de Groot N.N."/>
        </authorList>
    </citation>
    <scope>NUCLEOTIDE SEQUENCE [LARGE SCALE GENOMIC DNA]</scope>
    <source>
        <strain evidence="2 3">CGMCC 1.8891</strain>
    </source>
</reference>
<dbReference type="EMBL" id="FORY01000013">
    <property type="protein sequence ID" value="SFJ90102.1"/>
    <property type="molecule type" value="Genomic_DNA"/>
</dbReference>
<dbReference type="Proteomes" id="UP001169823">
    <property type="component" value="Unassembled WGS sequence"/>
</dbReference>
<dbReference type="RefSeq" id="WP_066608823.1">
    <property type="nucleotide sequence ID" value="NZ_FORY01000013.1"/>
</dbReference>
<evidence type="ECO:0000313" key="3">
    <source>
        <dbReference type="Proteomes" id="UP000183299"/>
    </source>
</evidence>
<protein>
    <submittedName>
        <fullName evidence="2">Uncharacterized protein</fullName>
    </submittedName>
</protein>
<dbReference type="STRING" id="576117.SAMN04488138_113109"/>
<dbReference type="AlphaFoldDB" id="A0A1I3V4R7"/>